<proteinExistence type="predicted"/>
<feature type="region of interest" description="Disordered" evidence="1">
    <location>
        <begin position="86"/>
        <end position="112"/>
    </location>
</feature>
<evidence type="ECO:0000313" key="3">
    <source>
        <dbReference type="Proteomes" id="UP000593567"/>
    </source>
</evidence>
<dbReference type="OrthoDB" id="10254377at2759"/>
<dbReference type="InterPro" id="IPR023578">
    <property type="entry name" value="Ras_GEF_dom_sf"/>
</dbReference>
<dbReference type="AlphaFoldDB" id="A0A7J7KH40"/>
<feature type="compositionally biased region" description="Low complexity" evidence="1">
    <location>
        <begin position="92"/>
        <end position="101"/>
    </location>
</feature>
<dbReference type="Gene3D" id="1.10.840.10">
    <property type="entry name" value="Ras guanine-nucleotide exchange factors catalytic domain"/>
    <property type="match status" value="1"/>
</dbReference>
<dbReference type="GO" id="GO:0005085">
    <property type="term" value="F:guanyl-nucleotide exchange factor activity"/>
    <property type="evidence" value="ECO:0007669"/>
    <property type="project" value="InterPro"/>
</dbReference>
<gene>
    <name evidence="2" type="ORF">EB796_003702</name>
</gene>
<comment type="caution">
    <text evidence="2">The sequence shown here is derived from an EMBL/GenBank/DDBJ whole genome shotgun (WGS) entry which is preliminary data.</text>
</comment>
<sequence>MEGIPTIPCALIFSLHVQQLEQGGFTLANGMYRWPKLRSLAKLVDLIRICKNSTFKFVSDPLLKEQLQNRISDMHTHNLETLVWTSSDDNKSGTSSSSRWSTVLKKMKGKFA</sequence>
<accession>A0A7J7KH40</accession>
<dbReference type="GO" id="GO:0043025">
    <property type="term" value="C:neuronal cell body"/>
    <property type="evidence" value="ECO:0007669"/>
    <property type="project" value="TreeGrafter"/>
</dbReference>
<dbReference type="SUPFAM" id="SSF48366">
    <property type="entry name" value="Ras GEF"/>
    <property type="match status" value="1"/>
</dbReference>
<dbReference type="PANTHER" id="PTHR21560:SF0">
    <property type="entry name" value="KINASE NON-CATALYTIC C-LOBE DOMAIN-CONTAINING PROTEIN 1"/>
    <property type="match status" value="1"/>
</dbReference>
<reference evidence="2" key="1">
    <citation type="submission" date="2020-06" db="EMBL/GenBank/DDBJ databases">
        <title>Draft genome of Bugula neritina, a colonial animal packing powerful symbionts and potential medicines.</title>
        <authorList>
            <person name="Rayko M."/>
        </authorList>
    </citation>
    <scope>NUCLEOTIDE SEQUENCE [LARGE SCALE GENOMIC DNA]</scope>
    <source>
        <strain evidence="2">Kwan_BN1</strain>
    </source>
</reference>
<dbReference type="EMBL" id="VXIV02000489">
    <property type="protein sequence ID" value="KAF6037990.1"/>
    <property type="molecule type" value="Genomic_DNA"/>
</dbReference>
<dbReference type="GO" id="GO:0030425">
    <property type="term" value="C:dendrite"/>
    <property type="evidence" value="ECO:0007669"/>
    <property type="project" value="TreeGrafter"/>
</dbReference>
<organism evidence="2 3">
    <name type="scientific">Bugula neritina</name>
    <name type="common">Brown bryozoan</name>
    <name type="synonym">Sertularia neritina</name>
    <dbReference type="NCBI Taxonomy" id="10212"/>
    <lineage>
        <taxon>Eukaryota</taxon>
        <taxon>Metazoa</taxon>
        <taxon>Spiralia</taxon>
        <taxon>Lophotrochozoa</taxon>
        <taxon>Bryozoa</taxon>
        <taxon>Gymnolaemata</taxon>
        <taxon>Cheilostomatida</taxon>
        <taxon>Flustrina</taxon>
        <taxon>Buguloidea</taxon>
        <taxon>Bugulidae</taxon>
        <taxon>Bugula</taxon>
    </lineage>
</organism>
<evidence type="ECO:0000313" key="2">
    <source>
        <dbReference type="EMBL" id="KAF6037990.1"/>
    </source>
</evidence>
<keyword evidence="3" id="KW-1185">Reference proteome</keyword>
<dbReference type="InterPro" id="IPR029899">
    <property type="entry name" value="KNDC1"/>
</dbReference>
<dbReference type="PANTHER" id="PTHR21560">
    <property type="entry name" value="VERY KIND PROTEIN"/>
    <property type="match status" value="1"/>
</dbReference>
<dbReference type="GO" id="GO:0032045">
    <property type="term" value="C:guanyl-nucleotide exchange factor complex"/>
    <property type="evidence" value="ECO:0007669"/>
    <property type="project" value="TreeGrafter"/>
</dbReference>
<name>A0A7J7KH40_BUGNE</name>
<dbReference type="GO" id="GO:0007264">
    <property type="term" value="P:small GTPase-mediated signal transduction"/>
    <property type="evidence" value="ECO:0007669"/>
    <property type="project" value="InterPro"/>
</dbReference>
<dbReference type="InterPro" id="IPR036964">
    <property type="entry name" value="RASGEF_cat_dom_sf"/>
</dbReference>
<dbReference type="Proteomes" id="UP000593567">
    <property type="component" value="Unassembled WGS sequence"/>
</dbReference>
<evidence type="ECO:0000256" key="1">
    <source>
        <dbReference type="SAM" id="MobiDB-lite"/>
    </source>
</evidence>
<protein>
    <submittedName>
        <fullName evidence="2">KNDC1</fullName>
    </submittedName>
</protein>
<dbReference type="GO" id="GO:0048814">
    <property type="term" value="P:regulation of dendrite morphogenesis"/>
    <property type="evidence" value="ECO:0007669"/>
    <property type="project" value="TreeGrafter"/>
</dbReference>